<sequence>ENGEVKLQQHGQTLSLQMGYNDSIELDVQAYFDQFYAVKLSNYRVTEDVAAGMNRFIYQGVSGNFSS</sequence>
<name>A0A0F8Z7S5_9ZZZZ</name>
<comment type="caution">
    <text evidence="1">The sequence shown here is derived from an EMBL/GenBank/DDBJ whole genome shotgun (WGS) entry which is preliminary data.</text>
</comment>
<reference evidence="1" key="1">
    <citation type="journal article" date="2015" name="Nature">
        <title>Complex archaea that bridge the gap between prokaryotes and eukaryotes.</title>
        <authorList>
            <person name="Spang A."/>
            <person name="Saw J.H."/>
            <person name="Jorgensen S.L."/>
            <person name="Zaremba-Niedzwiedzka K."/>
            <person name="Martijn J."/>
            <person name="Lind A.E."/>
            <person name="van Eijk R."/>
            <person name="Schleper C."/>
            <person name="Guy L."/>
            <person name="Ettema T.J."/>
        </authorList>
    </citation>
    <scope>NUCLEOTIDE SEQUENCE</scope>
</reference>
<gene>
    <name evidence="1" type="ORF">LCGC14_2729670</name>
</gene>
<dbReference type="AlphaFoldDB" id="A0A0F8Z7S5"/>
<protein>
    <submittedName>
        <fullName evidence="1">Uncharacterized protein</fullName>
    </submittedName>
</protein>
<dbReference type="EMBL" id="LAZR01049382">
    <property type="protein sequence ID" value="KKK89778.1"/>
    <property type="molecule type" value="Genomic_DNA"/>
</dbReference>
<proteinExistence type="predicted"/>
<feature type="non-terminal residue" evidence="1">
    <location>
        <position position="1"/>
    </location>
</feature>
<organism evidence="1">
    <name type="scientific">marine sediment metagenome</name>
    <dbReference type="NCBI Taxonomy" id="412755"/>
    <lineage>
        <taxon>unclassified sequences</taxon>
        <taxon>metagenomes</taxon>
        <taxon>ecological metagenomes</taxon>
    </lineage>
</organism>
<accession>A0A0F8Z7S5</accession>
<evidence type="ECO:0000313" key="1">
    <source>
        <dbReference type="EMBL" id="KKK89778.1"/>
    </source>
</evidence>